<dbReference type="EMBL" id="JASNQZ010000011">
    <property type="protein sequence ID" value="KAL0950538.1"/>
    <property type="molecule type" value="Genomic_DNA"/>
</dbReference>
<name>A0ABR3J4H0_9AGAR</name>
<evidence type="ECO:0000313" key="3">
    <source>
        <dbReference type="Proteomes" id="UP001556367"/>
    </source>
</evidence>
<evidence type="ECO:0000313" key="2">
    <source>
        <dbReference type="EMBL" id="KAL0950538.1"/>
    </source>
</evidence>
<reference evidence="3" key="1">
    <citation type="submission" date="2024-06" db="EMBL/GenBank/DDBJ databases">
        <title>Multi-omics analyses provide insights into the biosynthesis of the anticancer antibiotic pleurotin in Hohenbuehelia grisea.</title>
        <authorList>
            <person name="Weaver J.A."/>
            <person name="Alberti F."/>
        </authorList>
    </citation>
    <scope>NUCLEOTIDE SEQUENCE [LARGE SCALE GENOMIC DNA]</scope>
    <source>
        <strain evidence="3">T-177</strain>
    </source>
</reference>
<accession>A0ABR3J4H0</accession>
<sequence>MSVNDLEVIMDVEWQGQIWATLGMMDVDRIAWSFPHPIIHPSYTRWHNGPVPETAMIPAPVRKVPGAPPFFTPNVIIEAGEVPVPAIILDKEHRSKPRGMGDRSLPGHREEMKEKARRHWHAHGKWVRAARLARTKQLTSSREHPSEPSRQQGNSEHETRPADWQPAQQHREYERHMRTLEPREHQHDSQPGQPEHDSEPARQQCDSESAWNGRARAWLAMACTLADQFRTTR</sequence>
<gene>
    <name evidence="2" type="ORF">HGRIS_007346</name>
</gene>
<evidence type="ECO:0000256" key="1">
    <source>
        <dbReference type="SAM" id="MobiDB-lite"/>
    </source>
</evidence>
<protein>
    <submittedName>
        <fullName evidence="2">Uncharacterized protein</fullName>
    </submittedName>
</protein>
<feature type="compositionally biased region" description="Basic and acidic residues" evidence="1">
    <location>
        <begin position="169"/>
        <end position="200"/>
    </location>
</feature>
<feature type="compositionally biased region" description="Basic and acidic residues" evidence="1">
    <location>
        <begin position="91"/>
        <end position="114"/>
    </location>
</feature>
<proteinExistence type="predicted"/>
<organism evidence="2 3">
    <name type="scientific">Hohenbuehelia grisea</name>
    <dbReference type="NCBI Taxonomy" id="104357"/>
    <lineage>
        <taxon>Eukaryota</taxon>
        <taxon>Fungi</taxon>
        <taxon>Dikarya</taxon>
        <taxon>Basidiomycota</taxon>
        <taxon>Agaricomycotina</taxon>
        <taxon>Agaricomycetes</taxon>
        <taxon>Agaricomycetidae</taxon>
        <taxon>Agaricales</taxon>
        <taxon>Pleurotineae</taxon>
        <taxon>Pleurotaceae</taxon>
        <taxon>Hohenbuehelia</taxon>
    </lineage>
</organism>
<comment type="caution">
    <text evidence="2">The sequence shown here is derived from an EMBL/GenBank/DDBJ whole genome shotgun (WGS) entry which is preliminary data.</text>
</comment>
<feature type="compositionally biased region" description="Basic residues" evidence="1">
    <location>
        <begin position="115"/>
        <end position="134"/>
    </location>
</feature>
<keyword evidence="3" id="KW-1185">Reference proteome</keyword>
<feature type="region of interest" description="Disordered" evidence="1">
    <location>
        <begin position="91"/>
        <end position="209"/>
    </location>
</feature>
<dbReference type="Proteomes" id="UP001556367">
    <property type="component" value="Unassembled WGS sequence"/>
</dbReference>